<dbReference type="OrthoDB" id="3035098at2759"/>
<dbReference type="InterPro" id="IPR001878">
    <property type="entry name" value="Znf_CCHC"/>
</dbReference>
<dbReference type="GO" id="GO:0008270">
    <property type="term" value="F:zinc ion binding"/>
    <property type="evidence" value="ECO:0007669"/>
    <property type="project" value="UniProtKB-KW"/>
</dbReference>
<dbReference type="HOGENOM" id="CLU_078015_0_0_1"/>
<dbReference type="InterPro" id="IPR036875">
    <property type="entry name" value="Znf_CCHC_sf"/>
</dbReference>
<evidence type="ECO:0000256" key="2">
    <source>
        <dbReference type="PROSITE-ProRule" id="PRU00047"/>
    </source>
</evidence>
<keyword evidence="2" id="KW-0863">Zinc-finger</keyword>
<dbReference type="SUPFAM" id="SSF57756">
    <property type="entry name" value="Retrovirus zinc finger-like domains"/>
    <property type="match status" value="1"/>
</dbReference>
<dbReference type="GO" id="GO:0003676">
    <property type="term" value="F:nucleic acid binding"/>
    <property type="evidence" value="ECO:0007669"/>
    <property type="project" value="InterPro"/>
</dbReference>
<evidence type="ECO:0000259" key="3">
    <source>
        <dbReference type="PROSITE" id="PS50158"/>
    </source>
</evidence>
<evidence type="ECO:0000313" key="5">
    <source>
        <dbReference type="Proteomes" id="UP000053593"/>
    </source>
</evidence>
<proteinExistence type="predicted"/>
<keyword evidence="2" id="KW-0479">Metal-binding</keyword>
<dbReference type="Proteomes" id="UP000053593">
    <property type="component" value="Unassembled WGS sequence"/>
</dbReference>
<evidence type="ECO:0000256" key="1">
    <source>
        <dbReference type="ARBA" id="ARBA00022664"/>
    </source>
</evidence>
<dbReference type="AlphaFoldDB" id="A0A0D0D0V4"/>
<sequence>MAPRFPEAKQLVGEDNWREYKREVLLAVQSHGLKAYLEGTIVKLTAMLLINTQTPTNIFSKLPLPEEWVSHNAIITSIIVTNIVDPVSLGLDEDETSAVIWTALVSRFEKCNEQKIHLADSALHKCIYNTDTTMEEHERKMQNLLKCLHNTGEWKPDVRNVPGTDSESAFTFLHALYLEKKDEADEEERDLKKVKVLLAKNPNVYASVMQTQGSTGDQASNDCACFNCRKLGHNKANCWGPGGGKEGQAPKWWRGKGKVKSQVQAVAAPEEDINVNNIDTDPDASELYVLEADVSAMGNDKQLPF</sequence>
<organism evidence="4 5">
    <name type="scientific">Collybiopsis luxurians FD-317 M1</name>
    <dbReference type="NCBI Taxonomy" id="944289"/>
    <lineage>
        <taxon>Eukaryota</taxon>
        <taxon>Fungi</taxon>
        <taxon>Dikarya</taxon>
        <taxon>Basidiomycota</taxon>
        <taxon>Agaricomycotina</taxon>
        <taxon>Agaricomycetes</taxon>
        <taxon>Agaricomycetidae</taxon>
        <taxon>Agaricales</taxon>
        <taxon>Marasmiineae</taxon>
        <taxon>Omphalotaceae</taxon>
        <taxon>Collybiopsis</taxon>
        <taxon>Collybiopsis luxurians</taxon>
    </lineage>
</organism>
<reference evidence="4 5" key="1">
    <citation type="submission" date="2014-04" db="EMBL/GenBank/DDBJ databases">
        <title>Evolutionary Origins and Diversification of the Mycorrhizal Mutualists.</title>
        <authorList>
            <consortium name="DOE Joint Genome Institute"/>
            <consortium name="Mycorrhizal Genomics Consortium"/>
            <person name="Kohler A."/>
            <person name="Kuo A."/>
            <person name="Nagy L.G."/>
            <person name="Floudas D."/>
            <person name="Copeland A."/>
            <person name="Barry K.W."/>
            <person name="Cichocki N."/>
            <person name="Veneault-Fourrey C."/>
            <person name="LaButti K."/>
            <person name="Lindquist E.A."/>
            <person name="Lipzen A."/>
            <person name="Lundell T."/>
            <person name="Morin E."/>
            <person name="Murat C."/>
            <person name="Riley R."/>
            <person name="Ohm R."/>
            <person name="Sun H."/>
            <person name="Tunlid A."/>
            <person name="Henrissat B."/>
            <person name="Grigoriev I.V."/>
            <person name="Hibbett D.S."/>
            <person name="Martin F."/>
        </authorList>
    </citation>
    <scope>NUCLEOTIDE SEQUENCE [LARGE SCALE GENOMIC DNA]</scope>
    <source>
        <strain evidence="4 5">FD-317 M1</strain>
    </source>
</reference>
<dbReference type="PROSITE" id="PS50158">
    <property type="entry name" value="ZF_CCHC"/>
    <property type="match status" value="1"/>
</dbReference>
<dbReference type="GO" id="GO:0006397">
    <property type="term" value="P:mRNA processing"/>
    <property type="evidence" value="ECO:0007669"/>
    <property type="project" value="UniProtKB-KW"/>
</dbReference>
<keyword evidence="1" id="KW-0507">mRNA processing</keyword>
<keyword evidence="2" id="KW-0862">Zinc</keyword>
<dbReference type="EMBL" id="KN834766">
    <property type="protein sequence ID" value="KIK62673.1"/>
    <property type="molecule type" value="Genomic_DNA"/>
</dbReference>
<name>A0A0D0D0V4_9AGAR</name>
<protein>
    <recommendedName>
        <fullName evidence="3">CCHC-type domain-containing protein</fullName>
    </recommendedName>
</protein>
<gene>
    <name evidence="4" type="ORF">GYMLUDRAFT_242322</name>
</gene>
<accession>A0A0D0D0V4</accession>
<keyword evidence="5" id="KW-1185">Reference proteome</keyword>
<feature type="domain" description="CCHC-type" evidence="3">
    <location>
        <begin position="225"/>
        <end position="238"/>
    </location>
</feature>
<evidence type="ECO:0000313" key="4">
    <source>
        <dbReference type="EMBL" id="KIK62673.1"/>
    </source>
</evidence>